<keyword evidence="11" id="KW-1208">Phospholipid metabolism</keyword>
<keyword evidence="3" id="KW-0444">Lipid biosynthesis</keyword>
<dbReference type="PANTHER" id="PTHR21248:SF22">
    <property type="entry name" value="PHOSPHOLIPASE D"/>
    <property type="match status" value="1"/>
</dbReference>
<keyword evidence="5 13" id="KW-0812">Transmembrane</keyword>
<keyword evidence="4" id="KW-0808">Transferase</keyword>
<evidence type="ECO:0000256" key="4">
    <source>
        <dbReference type="ARBA" id="ARBA00022679"/>
    </source>
</evidence>
<keyword evidence="9 13" id="KW-0472">Membrane</keyword>
<evidence type="ECO:0000256" key="9">
    <source>
        <dbReference type="ARBA" id="ARBA00023136"/>
    </source>
</evidence>
<evidence type="ECO:0000256" key="7">
    <source>
        <dbReference type="ARBA" id="ARBA00022989"/>
    </source>
</evidence>
<keyword evidence="2" id="KW-1003">Cell membrane</keyword>
<proteinExistence type="predicted"/>
<evidence type="ECO:0000256" key="13">
    <source>
        <dbReference type="SAM" id="Phobius"/>
    </source>
</evidence>
<feature type="transmembrane region" description="Helical" evidence="13">
    <location>
        <begin position="7"/>
        <end position="26"/>
    </location>
</feature>
<protein>
    <recommendedName>
        <fullName evidence="12">Cardiolipin synthase</fullName>
        <ecNumber evidence="12">2.7.8.-</ecNumber>
    </recommendedName>
</protein>
<feature type="transmembrane region" description="Helical" evidence="13">
    <location>
        <begin position="38"/>
        <end position="55"/>
    </location>
</feature>
<comment type="subcellular location">
    <subcellularLocation>
        <location evidence="1">Cell membrane</location>
        <topology evidence="1">Multi-pass membrane protein</topology>
    </subcellularLocation>
</comment>
<name>A0ABT7UHB6_9FIRM</name>
<dbReference type="InterPro" id="IPR025202">
    <property type="entry name" value="PLD-like_dom"/>
</dbReference>
<dbReference type="Pfam" id="PF13091">
    <property type="entry name" value="PLDc_2"/>
    <property type="match status" value="2"/>
</dbReference>
<evidence type="ECO:0000256" key="11">
    <source>
        <dbReference type="ARBA" id="ARBA00023264"/>
    </source>
</evidence>
<dbReference type="Proteomes" id="UP001529275">
    <property type="component" value="Unassembled WGS sequence"/>
</dbReference>
<evidence type="ECO:0000256" key="2">
    <source>
        <dbReference type="ARBA" id="ARBA00022475"/>
    </source>
</evidence>
<keyword evidence="16" id="KW-1185">Reference proteome</keyword>
<dbReference type="Gene3D" id="3.30.870.10">
    <property type="entry name" value="Endonuclease Chain A"/>
    <property type="match status" value="2"/>
</dbReference>
<dbReference type="RefSeq" id="WP_191492444.1">
    <property type="nucleotide sequence ID" value="NZ_JAUDCK010000010.1"/>
</dbReference>
<keyword evidence="6" id="KW-0677">Repeat</keyword>
<dbReference type="EC" id="2.7.8.-" evidence="12"/>
<dbReference type="Pfam" id="PF13396">
    <property type="entry name" value="PLDc_N"/>
    <property type="match status" value="1"/>
</dbReference>
<feature type="transmembrane region" description="Helical" evidence="13">
    <location>
        <begin position="67"/>
        <end position="85"/>
    </location>
</feature>
<dbReference type="SUPFAM" id="SSF56024">
    <property type="entry name" value="Phospholipase D/nuclease"/>
    <property type="match status" value="2"/>
</dbReference>
<reference evidence="16" key="1">
    <citation type="submission" date="2023-06" db="EMBL/GenBank/DDBJ databases">
        <title>Identification and characterization of horizontal gene transfer across gut microbiota members of farm animals based on homology search.</title>
        <authorList>
            <person name="Zeman M."/>
            <person name="Kubasova T."/>
            <person name="Jahodarova E."/>
            <person name="Nykrynova M."/>
            <person name="Rychlik I."/>
        </authorList>
    </citation>
    <scope>NUCLEOTIDE SEQUENCE [LARGE SCALE GENOMIC DNA]</scope>
    <source>
        <strain evidence="16">ET341</strain>
    </source>
</reference>
<evidence type="ECO:0000313" key="16">
    <source>
        <dbReference type="Proteomes" id="UP001529275"/>
    </source>
</evidence>
<sequence length="501" mass="58752">MKIFKIFLNRIFVFGFLILIQILWVFFIGRELLEHYSWIHYLMRLISLMVVLWLVNKDENPSYKISWIIVVLLFPMFGGLLYLLIGNKKPSHKIRRILQPALDEISQVAILEDDVSKTLTESKQDALHYLSDLGYGTYLRTKCRYYSLGDYCYGDLLKDISQAKKYIFMEYFIVSEGLMFENILKILAQKVQEGVEVRFIYDDVGSITTLPYHFEKKLEQLGIQCVVFNPFIPLVSARMNHRDHRKICIIDGNIGYSGGFNLADEYINVKVRFGHWKDTGIRLEGQGVWNLTTMFLSTWNAYKHQDDDYTQYQPHQLPPIQQDGYVVAYGDSPVDHEETGENIYLNLINQAQKEILIMTPYFIIDETMMKAFLLARRKGVRIQVITPGIPDKRNVYHVTRSYYYSLMKEGVEFYEYKPGFLHAKMVLCDQRIATVGTINFDYRSLYLHFECNVMVTQKSVIKDISKDFKETLALSQKVTLKDSRRFRGIYQAFLRLFAPLM</sequence>
<comment type="caution">
    <text evidence="15">The sequence shown here is derived from an EMBL/GenBank/DDBJ whole genome shotgun (WGS) entry which is preliminary data.</text>
</comment>
<dbReference type="PANTHER" id="PTHR21248">
    <property type="entry name" value="CARDIOLIPIN SYNTHASE"/>
    <property type="match status" value="1"/>
</dbReference>
<evidence type="ECO:0000256" key="12">
    <source>
        <dbReference type="NCBIfam" id="TIGR04265"/>
    </source>
</evidence>
<reference evidence="15 16" key="2">
    <citation type="submission" date="2023-06" db="EMBL/GenBank/DDBJ databases">
        <authorList>
            <person name="Zeman M."/>
            <person name="Kubasova T."/>
            <person name="Jahodarova E."/>
            <person name="Nykrynova M."/>
            <person name="Rychlik I."/>
        </authorList>
    </citation>
    <scope>NUCLEOTIDE SEQUENCE [LARGE SCALE GENOMIC DNA]</scope>
    <source>
        <strain evidence="15 16">ET341</strain>
    </source>
</reference>
<evidence type="ECO:0000256" key="10">
    <source>
        <dbReference type="ARBA" id="ARBA00023209"/>
    </source>
</evidence>
<evidence type="ECO:0000313" key="15">
    <source>
        <dbReference type="EMBL" id="MDM8195533.1"/>
    </source>
</evidence>
<dbReference type="EMBL" id="JAUDCK010000010">
    <property type="protein sequence ID" value="MDM8195533.1"/>
    <property type="molecule type" value="Genomic_DNA"/>
</dbReference>
<keyword evidence="7 13" id="KW-1133">Transmembrane helix</keyword>
<dbReference type="InterPro" id="IPR027379">
    <property type="entry name" value="CLS_N"/>
</dbReference>
<dbReference type="CDD" id="cd09154">
    <property type="entry name" value="PLDc_SMU_988_like_1"/>
    <property type="match status" value="1"/>
</dbReference>
<evidence type="ECO:0000256" key="1">
    <source>
        <dbReference type="ARBA" id="ARBA00004651"/>
    </source>
</evidence>
<keyword evidence="10" id="KW-0594">Phospholipid biosynthesis</keyword>
<organism evidence="15 16">
    <name type="scientific">Massilimicrobiota timonensis</name>
    <dbReference type="NCBI Taxonomy" id="1776392"/>
    <lineage>
        <taxon>Bacteria</taxon>
        <taxon>Bacillati</taxon>
        <taxon>Bacillota</taxon>
        <taxon>Erysipelotrichia</taxon>
        <taxon>Erysipelotrichales</taxon>
        <taxon>Erysipelotrichaceae</taxon>
        <taxon>Massilimicrobiota</taxon>
    </lineage>
</organism>
<dbReference type="InterPro" id="IPR001736">
    <property type="entry name" value="PLipase_D/transphosphatidylase"/>
</dbReference>
<dbReference type="NCBIfam" id="TIGR04265">
    <property type="entry name" value="bac_cardiolipin"/>
    <property type="match status" value="1"/>
</dbReference>
<gene>
    <name evidence="15" type="primary">cls</name>
    <name evidence="15" type="ORF">QUV98_04260</name>
</gene>
<feature type="domain" description="PLD phosphodiesterase" evidence="14">
    <location>
        <begin position="239"/>
        <end position="266"/>
    </location>
</feature>
<evidence type="ECO:0000259" key="14">
    <source>
        <dbReference type="PROSITE" id="PS50035"/>
    </source>
</evidence>
<accession>A0ABT7UHB6</accession>
<dbReference type="CDD" id="cd09160">
    <property type="entry name" value="PLDc_SMU_988_like_2"/>
    <property type="match status" value="1"/>
</dbReference>
<evidence type="ECO:0000256" key="6">
    <source>
        <dbReference type="ARBA" id="ARBA00022737"/>
    </source>
</evidence>
<evidence type="ECO:0000256" key="8">
    <source>
        <dbReference type="ARBA" id="ARBA00023098"/>
    </source>
</evidence>
<evidence type="ECO:0000256" key="3">
    <source>
        <dbReference type="ARBA" id="ARBA00022516"/>
    </source>
</evidence>
<keyword evidence="8" id="KW-0443">Lipid metabolism</keyword>
<dbReference type="PROSITE" id="PS50035">
    <property type="entry name" value="PLD"/>
    <property type="match status" value="2"/>
</dbReference>
<evidence type="ECO:0000256" key="5">
    <source>
        <dbReference type="ARBA" id="ARBA00022692"/>
    </source>
</evidence>
<dbReference type="SMART" id="SM00155">
    <property type="entry name" value="PLDc"/>
    <property type="match status" value="2"/>
</dbReference>
<feature type="domain" description="PLD phosphodiesterase" evidence="14">
    <location>
        <begin position="417"/>
        <end position="444"/>
    </location>
</feature>
<dbReference type="InterPro" id="IPR022924">
    <property type="entry name" value="Cardiolipin_synthase"/>
</dbReference>